<feature type="region of interest" description="Disordered" evidence="2">
    <location>
        <begin position="1"/>
        <end position="26"/>
    </location>
</feature>
<keyword evidence="1" id="KW-0677">Repeat</keyword>
<dbReference type="PANTHER" id="PTHR32305:SF17">
    <property type="entry name" value="TRNA NUCLEASE WAPA"/>
    <property type="match status" value="1"/>
</dbReference>
<protein>
    <submittedName>
        <fullName evidence="4">RHS repeat-associated core domain-containing protein</fullName>
    </submittedName>
</protein>
<dbReference type="PANTHER" id="PTHR32305">
    <property type="match status" value="1"/>
</dbReference>
<dbReference type="InterPro" id="IPR003587">
    <property type="entry name" value="Hint_dom_N"/>
</dbReference>
<feature type="domain" description="Hint" evidence="3">
    <location>
        <begin position="467"/>
        <end position="568"/>
    </location>
</feature>
<dbReference type="Pfam" id="PF07591">
    <property type="entry name" value="PT-HINT"/>
    <property type="match status" value="1"/>
</dbReference>
<proteinExistence type="predicted"/>
<organism evidence="4 5">
    <name type="scientific">Nonomuraea harbinensis</name>
    <dbReference type="NCBI Taxonomy" id="1286938"/>
    <lineage>
        <taxon>Bacteria</taxon>
        <taxon>Bacillati</taxon>
        <taxon>Actinomycetota</taxon>
        <taxon>Actinomycetes</taxon>
        <taxon>Streptosporangiales</taxon>
        <taxon>Streptosporangiaceae</taxon>
        <taxon>Nonomuraea</taxon>
    </lineage>
</organism>
<dbReference type="NCBIfam" id="TIGR03696">
    <property type="entry name" value="Rhs_assc_core"/>
    <property type="match status" value="1"/>
</dbReference>
<dbReference type="InterPro" id="IPR022385">
    <property type="entry name" value="Rhs_assc_core"/>
</dbReference>
<keyword evidence="5" id="KW-1185">Reference proteome</keyword>
<evidence type="ECO:0000313" key="4">
    <source>
        <dbReference type="EMBL" id="MFC5820949.1"/>
    </source>
</evidence>
<evidence type="ECO:0000256" key="1">
    <source>
        <dbReference type="ARBA" id="ARBA00022737"/>
    </source>
</evidence>
<dbReference type="EMBL" id="JBHSNW010000029">
    <property type="protein sequence ID" value="MFC5820949.1"/>
    <property type="molecule type" value="Genomic_DNA"/>
</dbReference>
<dbReference type="Proteomes" id="UP001596096">
    <property type="component" value="Unassembled WGS sequence"/>
</dbReference>
<evidence type="ECO:0000256" key="2">
    <source>
        <dbReference type="SAM" id="MobiDB-lite"/>
    </source>
</evidence>
<sequence>MSRPSRDCSPSHARSPTGGSPTSRHAGNITRILDAASAIPGTTDGQSECFTYDGLRRLATAYTTTASSCTGNGDGLGLDPYNQAYAYDKVGNITTLTDNGQAATYTYPAPAAGAERPNAVTAITYPGRTDSYAYDDAGHLAARTVDNKQATFTWNPLGQLDQATIDGQDTTMVYDAAGERLIRRDPDGGTTLYLGAVELRLSADQVTAKRYYSSSDGSLVAMREPGGLTWMLAGLHGSTQLAVNATTGAVSRERYLPFGQRRGTDDLPFTDLGFLSKTEDPSTDLTYLGARYYDPTIAKFISTDPELDLRTPEWANAYSYAANNPIDQSDPDGRRVDAGGGSSDKSYGYSRNKNRPNANQNLAKTHHASGKKKTARERKIHKKRIKANEKQRKDIAAWKKRETERSRYQSREAGIAKEDIEAYRWMLQNPGISDENGMVSSRYPSMRQTVKNRIGRKTRESIESESCSSFIPGTRILMADGTTKPIESVTEGDEILTTDPKTGKTTVKSVTAQITSEGIKNLAQISIDKGKGSGVLTATGDHPFWVPEVQEWVNAETLRSGQYLQTSSGTYTQISAAIRWTTGD</sequence>
<name>A0ABW1C776_9ACTN</name>
<gene>
    <name evidence="4" type="ORF">ACFPUY_38120</name>
</gene>
<dbReference type="CDD" id="cd00081">
    <property type="entry name" value="Hint"/>
    <property type="match status" value="1"/>
</dbReference>
<dbReference type="InterPro" id="IPR056823">
    <property type="entry name" value="TEN-like_YD-shell"/>
</dbReference>
<dbReference type="InterPro" id="IPR006141">
    <property type="entry name" value="Intein_N"/>
</dbReference>
<dbReference type="RefSeq" id="WP_219546519.1">
    <property type="nucleotide sequence ID" value="NZ_JAHKRN010000024.1"/>
</dbReference>
<feature type="compositionally biased region" description="Basic residues" evidence="2">
    <location>
        <begin position="364"/>
        <end position="380"/>
    </location>
</feature>
<reference evidence="5" key="1">
    <citation type="journal article" date="2019" name="Int. J. Syst. Evol. Microbiol.">
        <title>The Global Catalogue of Microorganisms (GCM) 10K type strain sequencing project: providing services to taxonomists for standard genome sequencing and annotation.</title>
        <authorList>
            <consortium name="The Broad Institute Genomics Platform"/>
            <consortium name="The Broad Institute Genome Sequencing Center for Infectious Disease"/>
            <person name="Wu L."/>
            <person name="Ma J."/>
        </authorList>
    </citation>
    <scope>NUCLEOTIDE SEQUENCE [LARGE SCALE GENOMIC DNA]</scope>
    <source>
        <strain evidence="5">CGMCC 4.7106</strain>
    </source>
</reference>
<feature type="region of interest" description="Disordered" evidence="2">
    <location>
        <begin position="322"/>
        <end position="380"/>
    </location>
</feature>
<dbReference type="Pfam" id="PF25023">
    <property type="entry name" value="TEN_YD-shell"/>
    <property type="match status" value="1"/>
</dbReference>
<dbReference type="InterPro" id="IPR050708">
    <property type="entry name" value="T6SS_VgrG/RHS"/>
</dbReference>
<dbReference type="PROSITE" id="PS50817">
    <property type="entry name" value="INTEIN_N_TER"/>
    <property type="match status" value="1"/>
</dbReference>
<dbReference type="NCBIfam" id="TIGR01643">
    <property type="entry name" value="YD_repeat_2x"/>
    <property type="match status" value="1"/>
</dbReference>
<dbReference type="InterPro" id="IPR006530">
    <property type="entry name" value="YD"/>
</dbReference>
<feature type="compositionally biased region" description="Polar residues" evidence="2">
    <location>
        <begin position="12"/>
        <end position="25"/>
    </location>
</feature>
<comment type="caution">
    <text evidence="4">The sequence shown here is derived from an EMBL/GenBank/DDBJ whole genome shotgun (WGS) entry which is preliminary data.</text>
</comment>
<dbReference type="SMART" id="SM00306">
    <property type="entry name" value="HintN"/>
    <property type="match status" value="1"/>
</dbReference>
<evidence type="ECO:0000259" key="3">
    <source>
        <dbReference type="SMART" id="SM00306"/>
    </source>
</evidence>
<evidence type="ECO:0000313" key="5">
    <source>
        <dbReference type="Proteomes" id="UP001596096"/>
    </source>
</evidence>
<accession>A0ABW1C776</accession>